<feature type="compositionally biased region" description="Polar residues" evidence="1">
    <location>
        <begin position="171"/>
        <end position="182"/>
    </location>
</feature>
<proteinExistence type="predicted"/>
<dbReference type="EMBL" id="NIZV01000286">
    <property type="protein sequence ID" value="RSL95967.1"/>
    <property type="molecule type" value="Genomic_DNA"/>
</dbReference>
<feature type="domain" description="DUF427" evidence="2">
    <location>
        <begin position="351"/>
        <end position="441"/>
    </location>
</feature>
<feature type="compositionally biased region" description="Polar residues" evidence="1">
    <location>
        <begin position="116"/>
        <end position="141"/>
    </location>
</feature>
<dbReference type="InterPro" id="IPR007361">
    <property type="entry name" value="DUF427"/>
</dbReference>
<evidence type="ECO:0000313" key="3">
    <source>
        <dbReference type="EMBL" id="RSL95967.1"/>
    </source>
</evidence>
<reference evidence="3 4" key="1">
    <citation type="submission" date="2017-06" db="EMBL/GenBank/DDBJ databases">
        <title>Cmopartive genomic analysis of Ambrosia Fusariam Clade fungi.</title>
        <authorList>
            <person name="Stajich J.E."/>
            <person name="Carrillo J."/>
            <person name="Kijimoto T."/>
            <person name="Eskalen A."/>
            <person name="O'Donnell K."/>
            <person name="Kasson M."/>
        </authorList>
    </citation>
    <scope>NUCLEOTIDE SEQUENCE [LARGE SCALE GENOMIC DNA]</scope>
    <source>
        <strain evidence="3 4">NRRL 20438</strain>
    </source>
</reference>
<comment type="caution">
    <text evidence="3">The sequence shown here is derived from an EMBL/GenBank/DDBJ whole genome shotgun (WGS) entry which is preliminary data.</text>
</comment>
<protein>
    <recommendedName>
        <fullName evidence="2">DUF427 domain-containing protein</fullName>
    </recommendedName>
</protein>
<dbReference type="AlphaFoldDB" id="A0A428T1N6"/>
<feature type="compositionally biased region" description="Polar residues" evidence="1">
    <location>
        <begin position="289"/>
        <end position="298"/>
    </location>
</feature>
<organism evidence="3 4">
    <name type="scientific">Fusarium ambrosium</name>
    <dbReference type="NCBI Taxonomy" id="131363"/>
    <lineage>
        <taxon>Eukaryota</taxon>
        <taxon>Fungi</taxon>
        <taxon>Dikarya</taxon>
        <taxon>Ascomycota</taxon>
        <taxon>Pezizomycotina</taxon>
        <taxon>Sordariomycetes</taxon>
        <taxon>Hypocreomycetidae</taxon>
        <taxon>Hypocreales</taxon>
        <taxon>Nectriaceae</taxon>
        <taxon>Fusarium</taxon>
        <taxon>Fusarium solani species complex</taxon>
    </lineage>
</organism>
<dbReference type="Gene3D" id="2.170.150.40">
    <property type="entry name" value="Domain of unknown function (DUF427)"/>
    <property type="match status" value="1"/>
</dbReference>
<dbReference type="Pfam" id="PF04248">
    <property type="entry name" value="NTP_transf_9"/>
    <property type="match status" value="1"/>
</dbReference>
<feature type="region of interest" description="Disordered" evidence="1">
    <location>
        <begin position="166"/>
        <end position="195"/>
    </location>
</feature>
<gene>
    <name evidence="3" type="ORF">CDV31_013665</name>
</gene>
<feature type="compositionally biased region" description="Basic and acidic residues" evidence="1">
    <location>
        <begin position="270"/>
        <end position="286"/>
    </location>
</feature>
<keyword evidence="4" id="KW-1185">Reference proteome</keyword>
<dbReference type="PANTHER" id="PTHR43058:SF1">
    <property type="entry name" value="DUF427 DOMAIN-CONTAINING PROTEIN"/>
    <property type="match status" value="1"/>
</dbReference>
<name>A0A428T1N6_9HYPO</name>
<feature type="region of interest" description="Disordered" evidence="1">
    <location>
        <begin position="44"/>
        <end position="141"/>
    </location>
</feature>
<dbReference type="PANTHER" id="PTHR43058">
    <property type="entry name" value="SLR0655 PROTEIN"/>
    <property type="match status" value="1"/>
</dbReference>
<feature type="compositionally biased region" description="Polar residues" evidence="1">
    <location>
        <begin position="67"/>
        <end position="106"/>
    </location>
</feature>
<evidence type="ECO:0000259" key="2">
    <source>
        <dbReference type="Pfam" id="PF04248"/>
    </source>
</evidence>
<evidence type="ECO:0000256" key="1">
    <source>
        <dbReference type="SAM" id="MobiDB-lite"/>
    </source>
</evidence>
<feature type="region of interest" description="Disordered" evidence="1">
    <location>
        <begin position="255"/>
        <end position="305"/>
    </location>
</feature>
<dbReference type="Proteomes" id="UP000288429">
    <property type="component" value="Unassembled WGS sequence"/>
</dbReference>
<feature type="compositionally biased region" description="Low complexity" evidence="1">
    <location>
        <begin position="49"/>
        <end position="60"/>
    </location>
</feature>
<sequence length="480" mass="53898">MQTSTRDLDLEFEGYLAFLEQQDQEDQEDPSYYYQYATYLAPFEPPPQLFDQQLQLEQPQGDARDGQTASFKEATTQTEPQLNPQVLSHVSSTDTTVRQSPAQQKLPQVDGGGRSAGSTARQLSAQQQHPQLNNEVPQSQPMVRDAGYIQTATRPQLRVQQASLSLERRSGNNNARGTRTTGGQLGAAKHQRQLGRGALSYTRGIGATSGQSLVQRQSNLDKQGSSSDNPIVIAHEQPSAPPQQQLLDPRATRNVHLPSATPQPPAQPNRTERRDASDDQNADTRKRLSSTPQHQQGQLKRKQPYSEQLHLHQRRVRQQIPGPMAPPPRPKMNVDDFPEIPRIEKTQRHLRVTYNGMEVAESSGGFWVLQQYRPPEYYLPRSSLKVALTPTGYNPPCRHKGPRTHYSVKGPDGKLLANRVWSYEEPKLGYEAIKGYVSFYARPWQSFVDGEGVVPYRTDFQGGWVTAEIVGVVSEFTPRF</sequence>
<dbReference type="InterPro" id="IPR038694">
    <property type="entry name" value="DUF427_sf"/>
</dbReference>
<accession>A0A428T1N6</accession>
<evidence type="ECO:0000313" key="4">
    <source>
        <dbReference type="Proteomes" id="UP000288429"/>
    </source>
</evidence>